<proteinExistence type="predicted"/>
<accession>A0AC35FRE4</accession>
<protein>
    <submittedName>
        <fullName evidence="2">ABC transmembrane type-1 domain-containing protein</fullName>
    </submittedName>
</protein>
<name>A0AC35FRE4_9BILA</name>
<reference evidence="2" key="1">
    <citation type="submission" date="2022-11" db="UniProtKB">
        <authorList>
            <consortium name="WormBaseParasite"/>
        </authorList>
    </citation>
    <scope>IDENTIFICATION</scope>
</reference>
<dbReference type="Proteomes" id="UP000887580">
    <property type="component" value="Unplaced"/>
</dbReference>
<evidence type="ECO:0000313" key="1">
    <source>
        <dbReference type="Proteomes" id="UP000887580"/>
    </source>
</evidence>
<organism evidence="1 2">
    <name type="scientific">Panagrolaimus sp. PS1159</name>
    <dbReference type="NCBI Taxonomy" id="55785"/>
    <lineage>
        <taxon>Eukaryota</taxon>
        <taxon>Metazoa</taxon>
        <taxon>Ecdysozoa</taxon>
        <taxon>Nematoda</taxon>
        <taxon>Chromadorea</taxon>
        <taxon>Rhabditida</taxon>
        <taxon>Tylenchina</taxon>
        <taxon>Panagrolaimomorpha</taxon>
        <taxon>Panagrolaimoidea</taxon>
        <taxon>Panagrolaimidae</taxon>
        <taxon>Panagrolaimus</taxon>
    </lineage>
</organism>
<sequence length="563" mass="61807">MEWLDVNQVGALTQKMSSGIDRIKDGMSDKIGVLCHAATSIISGTALALYLNWKMTAVMWCVAPFLTLSLFYSANAMKKAIKVEMEAYSFAGSIATEVISGIKTVMSFNAQNFEIDRYESYLNKAKKLGIRKAKITATFSALFSFFQNLAMAVGFCAGGILVFHGQMINGQVIGVYFAVIMGATRLGQAAPNLNAILSAKLAAGEIFAIIDKKPKFNCSTTEGFKLKNVKGDITFDNIHFSYPSRPTIKILNGVSFVVKSGQKIALVGHSGCGKSTTIGLLMRFYEPSKGSITLDGIHLEDLNLSWLRKTIGIVSQEPVLFATTVEENLKMGENISMKDLIEACRTTITIAHRLSTIKNADSIIVFEKGKIVEEGNHESLMEKAGAYAKLVSAQTINKHNSDENESEEDYDSSDEFLRIRRKNASESADDSERLKRESIRISKSIANVDPKIDENLNIEKAKISTTFFDIFKYAKPEQRQFICGFLLSVLTGMRYTIIAALLGKLFAVLAKLPEGEGLNEAIWISAGFLLLAVVSCLTTYFSGFFLGSAGEKMASRLRMAVFT</sequence>
<evidence type="ECO:0000313" key="2">
    <source>
        <dbReference type="WBParaSite" id="PS1159_v2.g20036.t1"/>
    </source>
</evidence>
<dbReference type="WBParaSite" id="PS1159_v2.g20036.t1">
    <property type="protein sequence ID" value="PS1159_v2.g20036.t1"/>
    <property type="gene ID" value="PS1159_v2.g20036"/>
</dbReference>